<dbReference type="AlphaFoldDB" id="A0A9W6HM57"/>
<accession>A0A9W6HM57</accession>
<evidence type="ECO:0000313" key="1">
    <source>
        <dbReference type="EMBL" id="GLJ95140.1"/>
    </source>
</evidence>
<protein>
    <submittedName>
        <fullName evidence="1">Uncharacterized protein</fullName>
    </submittedName>
</protein>
<name>A0A9W6HM57_9MICO</name>
<dbReference type="RefSeq" id="WP_204964647.1">
    <property type="nucleotide sequence ID" value="NZ_BAAAUR010000005.1"/>
</dbReference>
<gene>
    <name evidence="1" type="ORF">GCM10017591_12020</name>
</gene>
<organism evidence="1 2">
    <name type="scientific">Microbacterium dextranolyticum</name>
    <dbReference type="NCBI Taxonomy" id="36806"/>
    <lineage>
        <taxon>Bacteria</taxon>
        <taxon>Bacillati</taxon>
        <taxon>Actinomycetota</taxon>
        <taxon>Actinomycetes</taxon>
        <taxon>Micrococcales</taxon>
        <taxon>Microbacteriaceae</taxon>
        <taxon>Microbacterium</taxon>
    </lineage>
</organism>
<reference evidence="1" key="1">
    <citation type="journal article" date="2014" name="Int. J. Syst. Evol. Microbiol.">
        <title>Complete genome sequence of Corynebacterium casei LMG S-19264T (=DSM 44701T), isolated from a smear-ripened cheese.</title>
        <authorList>
            <consortium name="US DOE Joint Genome Institute (JGI-PGF)"/>
            <person name="Walter F."/>
            <person name="Albersmeier A."/>
            <person name="Kalinowski J."/>
            <person name="Ruckert C."/>
        </authorList>
    </citation>
    <scope>NUCLEOTIDE SEQUENCE</scope>
    <source>
        <strain evidence="1">VKM Ac-1940</strain>
    </source>
</reference>
<proteinExistence type="predicted"/>
<comment type="caution">
    <text evidence="1">The sequence shown here is derived from an EMBL/GenBank/DDBJ whole genome shotgun (WGS) entry which is preliminary data.</text>
</comment>
<reference evidence="1" key="2">
    <citation type="submission" date="2023-01" db="EMBL/GenBank/DDBJ databases">
        <authorList>
            <person name="Sun Q."/>
            <person name="Evtushenko L."/>
        </authorList>
    </citation>
    <scope>NUCLEOTIDE SEQUENCE</scope>
    <source>
        <strain evidence="1">VKM Ac-1940</strain>
    </source>
</reference>
<sequence length="210" mass="22965">MTDTDTATTPMLRFRLAGAWHPVLWNELSSSELIAEFVTSVVGTRDIDATVRARMRRDLAEAIATAKEGHAQAMFIATEIRPGLPMPVTLTIYSPPDLRMSPALGTAPDEVIDVLQKSFAESGQPHHETARRLSIDGSEILRLHHVDHQMLPEQPEAHAVTLTADYWYTVPASKQVMVATFSTPLGDIANIMLSFFDGLVAASSWDDAAA</sequence>
<dbReference type="Proteomes" id="UP001142291">
    <property type="component" value="Unassembled WGS sequence"/>
</dbReference>
<evidence type="ECO:0000313" key="2">
    <source>
        <dbReference type="Proteomes" id="UP001142291"/>
    </source>
</evidence>
<keyword evidence="2" id="KW-1185">Reference proteome</keyword>
<dbReference type="EMBL" id="BSER01000008">
    <property type="protein sequence ID" value="GLJ95140.1"/>
    <property type="molecule type" value="Genomic_DNA"/>
</dbReference>